<feature type="region of interest" description="Disordered" evidence="1">
    <location>
        <begin position="66"/>
        <end position="96"/>
    </location>
</feature>
<proteinExistence type="predicted"/>
<evidence type="ECO:0000256" key="1">
    <source>
        <dbReference type="SAM" id="MobiDB-lite"/>
    </source>
</evidence>
<comment type="caution">
    <text evidence="2">The sequence shown here is derived from an EMBL/GenBank/DDBJ whole genome shotgun (WGS) entry which is preliminary data.</text>
</comment>
<sequence length="96" mass="10642">MPLRAADMTGRGRPWSQDDFEIFRHYLQAVVNVYGPWTASPIVSPMERRLAHDRVAQAQHQLDLMANHPSFAANESADGATQSSLPLPEAEGSRRG</sequence>
<reference evidence="2 3" key="1">
    <citation type="submission" date="2018-11" db="EMBL/GenBank/DDBJ databases">
        <title>Sequencing the genomes of 1000 actinobacteria strains.</title>
        <authorList>
            <person name="Klenk H.-P."/>
        </authorList>
    </citation>
    <scope>NUCLEOTIDE SEQUENCE [LARGE SCALE GENOMIC DNA]</scope>
    <source>
        <strain evidence="2 3">DSM 44254</strain>
    </source>
</reference>
<dbReference type="Proteomes" id="UP000272400">
    <property type="component" value="Unassembled WGS sequence"/>
</dbReference>
<dbReference type="EMBL" id="RJKE01000001">
    <property type="protein sequence ID" value="ROO88099.1"/>
    <property type="molecule type" value="Genomic_DNA"/>
</dbReference>
<dbReference type="OrthoDB" id="3481635at2"/>
<protein>
    <submittedName>
        <fullName evidence="2">Uncharacterized protein</fullName>
    </submittedName>
</protein>
<evidence type="ECO:0000313" key="2">
    <source>
        <dbReference type="EMBL" id="ROO88099.1"/>
    </source>
</evidence>
<dbReference type="RefSeq" id="WP_123667340.1">
    <property type="nucleotide sequence ID" value="NZ_RJKE01000001.1"/>
</dbReference>
<organism evidence="2 3">
    <name type="scientific">Actinocorallia herbida</name>
    <dbReference type="NCBI Taxonomy" id="58109"/>
    <lineage>
        <taxon>Bacteria</taxon>
        <taxon>Bacillati</taxon>
        <taxon>Actinomycetota</taxon>
        <taxon>Actinomycetes</taxon>
        <taxon>Streptosporangiales</taxon>
        <taxon>Thermomonosporaceae</taxon>
        <taxon>Actinocorallia</taxon>
    </lineage>
</organism>
<evidence type="ECO:0000313" key="3">
    <source>
        <dbReference type="Proteomes" id="UP000272400"/>
    </source>
</evidence>
<name>A0A3N1D3L6_9ACTN</name>
<gene>
    <name evidence="2" type="ORF">EDD29_5757</name>
</gene>
<dbReference type="AlphaFoldDB" id="A0A3N1D3L6"/>
<accession>A0A3N1D3L6</accession>
<keyword evidence="3" id="KW-1185">Reference proteome</keyword>